<keyword evidence="2 3" id="KW-0802">TPR repeat</keyword>
<dbReference type="InterPro" id="IPR036291">
    <property type="entry name" value="NAD(P)-bd_dom_sf"/>
</dbReference>
<sequence>MKILVTGSRGLIGTEMMRRLAKAGHRPVPFDIAHDPGTPGHGDIRDRDRLRQAMEGCDGVLSLAAVSRVIDGERNPELCWDVNVNGTGAVLQVALEQPADRRPWVIYASSREVYGDAAALPVPEDAPLRPLNIYGRSKAAAEAAVGRAREDGLATAIVRFSNVFGSTADHGNRVVPAFARAAATGGTISIEGAENTFDFTHVDDIGRGLSLLIECLEEGHRALPPIHYVGGRAVSLGELAEMARQAALAPVEIRIAPPRNFDVAHFRGDPARAEALLGWRAEIPVEDGLRRLIQAYADDAARGRAAEMPQPAVTPATGEAEGRESPVLRDGPGAPRRLSALTPWILDFSHDPIRLPPRPPTLRHASYEDDFDFTTVFCDVFWDASGESIRLVGPPLLNLETELDFAFTALPSMQRCAFEVRHKRWVDLVTVPVPPGTTGLIADTSLGRAFLAPQPNLSGLFDGRRCIYAMSQDNDIAWIQDWVRYYARGHGANGVVLYDNASTAYDVRELDDALRSIDPSIEVLTIPWPYKWGVFDGRRPLSYSIWDSFYGQAAAFEHARLRYFRQAASVINVDIDELAVTRDGQSVFEIAEQSDTGFIRFDGWWIHTYATEALPPQRRHKHFFHKKAGRLDACTEKWAVVPAKSPEDVQWAIHNVIGMTPDEASFKVGLRHFKPINTSWDVDSNLTDAKRTELFHGDGAGLEIDEELRRTLARVFPDGEDDQPVAAPARPAEIVAYQHRVRSEALARSGRVEEAVAEARRAAGLLPGHPATLLHLGKLRQAQGGEDEAARLAEEAQRLREADPLYHVQMGRSAQHTGEIDQAVASLRRALELDPDSIDAAELLFKLFWGHGRYGEGRVLAREWVARAPADLAEAQALAATMLMTIGRAPEAVRLWRNALALDPQRSDFHHSLARCLLLDRSLAEAEEIERTAIRLFEDERDHARDPIPPEVVQKLKRKLLLRASTRSSMFEQLGRILRARGRLEEAAEALRESIRHYRFDPDLHLLLAEILTDLRRPEQARAAQDKAAAVARELLGHPPNTIRTAFDRERDMVGLYAWVATILQRCGHADEAMATIEEIGRNFAGSANATNARAGFLISAGKAAAAEPLIAEAIARGEDHSRLHHLHSTALSQLNRLPEAIEACRRALAHDPQAPHLHRALAALQISGKRWDEAIAALEAAIALEPSHAGAQRQLSTALAALGRPEEAEAAARRATELSPDDAAPYRHLANLLAGWKRWKDAVVELRRAIDIEPDHAGALRQLSAAFAALGHADKAVSTVRRAIKLSPGDAALHRHLGNLLAAQKRWDEAIQAQGRAVELEPSHAGARRQLEVAEAEARKARIRRPAGPAPGHSGVAAE</sequence>
<dbReference type="InterPro" id="IPR019734">
    <property type="entry name" value="TPR_rpt"/>
</dbReference>
<feature type="region of interest" description="Disordered" evidence="4">
    <location>
        <begin position="1319"/>
        <end position="1360"/>
    </location>
</feature>
<dbReference type="Gene3D" id="3.40.50.720">
    <property type="entry name" value="NAD(P)-binding Rossmann-like Domain"/>
    <property type="match status" value="1"/>
</dbReference>
<proteinExistence type="predicted"/>
<dbReference type="OrthoDB" id="9795501at2"/>
<protein>
    <recommendedName>
        <fullName evidence="5">NAD-dependent epimerase/dehydratase domain-containing protein</fullName>
    </recommendedName>
</protein>
<feature type="compositionally biased region" description="Basic and acidic residues" evidence="4">
    <location>
        <begin position="1330"/>
        <end position="1341"/>
    </location>
</feature>
<evidence type="ECO:0000256" key="1">
    <source>
        <dbReference type="ARBA" id="ARBA00022737"/>
    </source>
</evidence>
<dbReference type="RefSeq" id="WP_088155836.1">
    <property type="nucleotide sequence ID" value="NZ_NHON01000090.1"/>
</dbReference>
<dbReference type="Pfam" id="PF01370">
    <property type="entry name" value="Epimerase"/>
    <property type="match status" value="1"/>
</dbReference>
<feature type="repeat" description="TPR" evidence="3">
    <location>
        <begin position="1258"/>
        <end position="1291"/>
    </location>
</feature>
<feature type="domain" description="NAD-dependent epimerase/dehydratase" evidence="5">
    <location>
        <begin position="3"/>
        <end position="218"/>
    </location>
</feature>
<feature type="repeat" description="TPR" evidence="3">
    <location>
        <begin position="873"/>
        <end position="906"/>
    </location>
</feature>
<feature type="repeat" description="TPR" evidence="3">
    <location>
        <begin position="1292"/>
        <end position="1325"/>
    </location>
</feature>
<keyword evidence="7" id="KW-1185">Reference proteome</keyword>
<dbReference type="InterPro" id="IPR051012">
    <property type="entry name" value="CellSynth/LPSAsmb/PSIAsmb"/>
</dbReference>
<dbReference type="SMART" id="SM00028">
    <property type="entry name" value="TPR"/>
    <property type="match status" value="12"/>
</dbReference>
<dbReference type="PANTHER" id="PTHR45586">
    <property type="entry name" value="TPR REPEAT-CONTAINING PROTEIN PA4667"/>
    <property type="match status" value="1"/>
</dbReference>
<comment type="caution">
    <text evidence="6">The sequence shown here is derived from an EMBL/GenBank/DDBJ whole genome shotgun (WGS) entry which is preliminary data.</text>
</comment>
<feature type="repeat" description="TPR" evidence="3">
    <location>
        <begin position="804"/>
        <end position="837"/>
    </location>
</feature>
<evidence type="ECO:0000256" key="4">
    <source>
        <dbReference type="SAM" id="MobiDB-lite"/>
    </source>
</evidence>
<dbReference type="InterPro" id="IPR011990">
    <property type="entry name" value="TPR-like_helical_dom_sf"/>
</dbReference>
<organism evidence="6 7">
    <name type="scientific">Inquilinus limosus</name>
    <dbReference type="NCBI Taxonomy" id="171674"/>
    <lineage>
        <taxon>Bacteria</taxon>
        <taxon>Pseudomonadati</taxon>
        <taxon>Pseudomonadota</taxon>
        <taxon>Alphaproteobacteria</taxon>
        <taxon>Rhodospirillales</taxon>
        <taxon>Rhodospirillaceae</taxon>
        <taxon>Inquilinus</taxon>
    </lineage>
</organism>
<dbReference type="PROSITE" id="PS50005">
    <property type="entry name" value="TPR"/>
    <property type="match status" value="4"/>
</dbReference>
<evidence type="ECO:0000313" key="6">
    <source>
        <dbReference type="EMBL" id="OWJ62775.1"/>
    </source>
</evidence>
<dbReference type="InterPro" id="IPR001509">
    <property type="entry name" value="Epimerase_deHydtase"/>
</dbReference>
<dbReference type="SUPFAM" id="SSF51735">
    <property type="entry name" value="NAD(P)-binding Rossmann-fold domains"/>
    <property type="match status" value="1"/>
</dbReference>
<evidence type="ECO:0000259" key="5">
    <source>
        <dbReference type="Pfam" id="PF01370"/>
    </source>
</evidence>
<dbReference type="PANTHER" id="PTHR45586:SF14">
    <property type="entry name" value="TETRATRICOPEPTIDE TPR_2 REPEAT PROTEIN"/>
    <property type="match status" value="1"/>
</dbReference>
<dbReference type="Pfam" id="PF14559">
    <property type="entry name" value="TPR_19"/>
    <property type="match status" value="1"/>
</dbReference>
<feature type="region of interest" description="Disordered" evidence="4">
    <location>
        <begin position="303"/>
        <end position="332"/>
    </location>
</feature>
<dbReference type="SUPFAM" id="SSF48452">
    <property type="entry name" value="TPR-like"/>
    <property type="match status" value="2"/>
</dbReference>
<evidence type="ECO:0000256" key="2">
    <source>
        <dbReference type="ARBA" id="ARBA00022803"/>
    </source>
</evidence>
<dbReference type="Pfam" id="PF13429">
    <property type="entry name" value="TPR_15"/>
    <property type="match status" value="1"/>
</dbReference>
<keyword evidence="1" id="KW-0677">Repeat</keyword>
<dbReference type="Pfam" id="PF13432">
    <property type="entry name" value="TPR_16"/>
    <property type="match status" value="3"/>
</dbReference>
<evidence type="ECO:0000256" key="3">
    <source>
        <dbReference type="PROSITE-ProRule" id="PRU00339"/>
    </source>
</evidence>
<evidence type="ECO:0000313" key="7">
    <source>
        <dbReference type="Proteomes" id="UP000196655"/>
    </source>
</evidence>
<dbReference type="Gene3D" id="1.25.40.10">
    <property type="entry name" value="Tetratricopeptide repeat domain"/>
    <property type="match status" value="2"/>
</dbReference>
<reference evidence="7" key="1">
    <citation type="submission" date="2017-05" db="EMBL/GenBank/DDBJ databases">
        <authorList>
            <person name="Macchi M."/>
            <person name="Festa S."/>
            <person name="Coppotelli B.M."/>
            <person name="Morelli I.S."/>
        </authorList>
    </citation>
    <scope>NUCLEOTIDE SEQUENCE [LARGE SCALE GENOMIC DNA]</scope>
    <source>
        <strain evidence="7">I</strain>
    </source>
</reference>
<gene>
    <name evidence="6" type="ORF">BWR60_29690</name>
</gene>
<accession>A0A211ZC14</accession>
<name>A0A211ZC14_9PROT</name>
<dbReference type="STRING" id="1122125.GCA_000423185_03448"/>
<dbReference type="EMBL" id="NHON01000090">
    <property type="protein sequence ID" value="OWJ62775.1"/>
    <property type="molecule type" value="Genomic_DNA"/>
</dbReference>
<dbReference type="Proteomes" id="UP000196655">
    <property type="component" value="Unassembled WGS sequence"/>
</dbReference>